<evidence type="ECO:0000256" key="7">
    <source>
        <dbReference type="SAM" id="Phobius"/>
    </source>
</evidence>
<evidence type="ECO:0000256" key="3">
    <source>
        <dbReference type="ARBA" id="ARBA00022989"/>
    </source>
</evidence>
<dbReference type="RefSeq" id="XP_019852746.1">
    <property type="nucleotide sequence ID" value="XM_019997187.1"/>
</dbReference>
<accession>A0AAN0J7P0</accession>
<evidence type="ECO:0000259" key="8">
    <source>
        <dbReference type="PROSITE" id="PS51469"/>
    </source>
</evidence>
<feature type="compositionally biased region" description="Pro residues" evidence="6">
    <location>
        <begin position="287"/>
        <end position="314"/>
    </location>
</feature>
<feature type="domain" description="SUN" evidence="8">
    <location>
        <begin position="594"/>
        <end position="757"/>
    </location>
</feature>
<evidence type="ECO:0000313" key="9">
    <source>
        <dbReference type="EnsemblMetazoa" id="XP_019852746.1"/>
    </source>
</evidence>
<dbReference type="GO" id="GO:0034993">
    <property type="term" value="C:meiotic nuclear membrane microtubule tethering complex"/>
    <property type="evidence" value="ECO:0007669"/>
    <property type="project" value="TreeGrafter"/>
</dbReference>
<sequence length="759" mass="83672">MASAARRPRKSTNKRLNDIQQDDFVPRRSPRINKKHGQGLPRPGGGGYPLLVATRPSLISYRSDTSVLDESGQSVPSTFDNDTTLDSTTTTETSVQHDHTYSSTYHGYQPQPGRAFVLSDDVIPVTSSPNNRLYGLDVSDDEETFIAKEDGDVVRSPREYNRHYKERTLTPRKQADAAGASFLTSLLSLFIRFVYRIGSLIYLLSNTVFCCDITLLNKLGQIFNGPNGRRQRFGFVLLFLAFFIVCLCLIVPHLPAAAPSLPPPPPPPPVTATTETSFSTITTTVVPSPPPAPPSPPSPPSLPSPPSPPSPPPSSISEKELSNIKSQIEALRIRVEEVSVKSSSDVLSLTDTFNSLSVNKELNKLEAAVDTKLESIKDIERKRTDVLINQLKTDLQQLSAELQTSKADRQAAIDRLTLELQKKPSGDGLSEARVREIAQDVIERKYKEILKLIDSHNNRQSTEIDELKEQLKVLPTFKAQLTQIETNSGTLSDRFSGKFTELSNDLTSLKANEILGKENTKKINDKLQALSDSMDLLDSLVQNQATVTVTATPSPSPNTRPVDVNEDLVLSIVKRELLRYSADQIERFDYALENAGGKVVGHSDTYDLSRSRVTLLGISLPIPVSRLSPDAVIQPSVYPGDCWCFTGQKGFTVIKLSHNIIIDSITLQHVPKALSPHGTAASAPKNFKVYAQNSADEENSALLGSFTYELKCDNPIQSYSVGGLEEPYRFVKFEFESNYGNPSYTCVYRLRVHGSTAPK</sequence>
<evidence type="ECO:0000256" key="4">
    <source>
        <dbReference type="ARBA" id="ARBA00023136"/>
    </source>
</evidence>
<evidence type="ECO:0000256" key="2">
    <source>
        <dbReference type="ARBA" id="ARBA00022692"/>
    </source>
</evidence>
<dbReference type="InterPro" id="IPR045119">
    <property type="entry name" value="SUN1-5"/>
</dbReference>
<protein>
    <recommendedName>
        <fullName evidence="8">SUN domain-containing protein</fullName>
    </recommendedName>
</protein>
<feature type="region of interest" description="Disordered" evidence="6">
    <location>
        <begin position="282"/>
        <end position="321"/>
    </location>
</feature>
<feature type="transmembrane region" description="Helical" evidence="7">
    <location>
        <begin position="175"/>
        <end position="195"/>
    </location>
</feature>
<dbReference type="PANTHER" id="PTHR12911:SF8">
    <property type="entry name" value="KLAROID PROTEIN-RELATED"/>
    <property type="match status" value="1"/>
</dbReference>
<feature type="compositionally biased region" description="Low complexity" evidence="6">
    <location>
        <begin position="77"/>
        <end position="94"/>
    </location>
</feature>
<organism evidence="9 10">
    <name type="scientific">Amphimedon queenslandica</name>
    <name type="common">Sponge</name>
    <dbReference type="NCBI Taxonomy" id="400682"/>
    <lineage>
        <taxon>Eukaryota</taxon>
        <taxon>Metazoa</taxon>
        <taxon>Porifera</taxon>
        <taxon>Demospongiae</taxon>
        <taxon>Heteroscleromorpha</taxon>
        <taxon>Haplosclerida</taxon>
        <taxon>Niphatidae</taxon>
        <taxon>Amphimedon</taxon>
    </lineage>
</organism>
<feature type="coiled-coil region" evidence="5">
    <location>
        <begin position="321"/>
        <end position="415"/>
    </location>
</feature>
<dbReference type="PANTHER" id="PTHR12911">
    <property type="entry name" value="SAD1/UNC-84-LIKE PROTEIN-RELATED"/>
    <property type="match status" value="1"/>
</dbReference>
<keyword evidence="4 7" id="KW-0472">Membrane</keyword>
<reference evidence="9" key="2">
    <citation type="submission" date="2024-06" db="UniProtKB">
        <authorList>
            <consortium name="EnsemblMetazoa"/>
        </authorList>
    </citation>
    <scope>IDENTIFICATION</scope>
</reference>
<feature type="compositionally biased region" description="Basic residues" evidence="6">
    <location>
        <begin position="1"/>
        <end position="13"/>
    </location>
</feature>
<evidence type="ECO:0000256" key="6">
    <source>
        <dbReference type="SAM" id="MobiDB-lite"/>
    </source>
</evidence>
<dbReference type="GO" id="GO:0043495">
    <property type="term" value="F:protein-membrane adaptor activity"/>
    <property type="evidence" value="ECO:0007669"/>
    <property type="project" value="TreeGrafter"/>
</dbReference>
<dbReference type="PROSITE" id="PS51469">
    <property type="entry name" value="SUN"/>
    <property type="match status" value="1"/>
</dbReference>
<dbReference type="AlphaFoldDB" id="A0AAN0J7P0"/>
<keyword evidence="10" id="KW-1185">Reference proteome</keyword>
<dbReference type="InterPro" id="IPR012919">
    <property type="entry name" value="SUN_dom"/>
</dbReference>
<evidence type="ECO:0000313" key="10">
    <source>
        <dbReference type="Proteomes" id="UP000007879"/>
    </source>
</evidence>
<name>A0AAN0J7P0_AMPQE</name>
<dbReference type="Gene3D" id="2.60.120.260">
    <property type="entry name" value="Galactose-binding domain-like"/>
    <property type="match status" value="1"/>
</dbReference>
<evidence type="ECO:0000256" key="1">
    <source>
        <dbReference type="ARBA" id="ARBA00004370"/>
    </source>
</evidence>
<proteinExistence type="predicted"/>
<reference evidence="10" key="1">
    <citation type="journal article" date="2010" name="Nature">
        <title>The Amphimedon queenslandica genome and the evolution of animal complexity.</title>
        <authorList>
            <person name="Srivastava M."/>
            <person name="Simakov O."/>
            <person name="Chapman J."/>
            <person name="Fahey B."/>
            <person name="Gauthier M.E."/>
            <person name="Mitros T."/>
            <person name="Richards G.S."/>
            <person name="Conaco C."/>
            <person name="Dacre M."/>
            <person name="Hellsten U."/>
            <person name="Larroux C."/>
            <person name="Putnam N.H."/>
            <person name="Stanke M."/>
            <person name="Adamska M."/>
            <person name="Darling A."/>
            <person name="Degnan S.M."/>
            <person name="Oakley T.H."/>
            <person name="Plachetzki D.C."/>
            <person name="Zhai Y."/>
            <person name="Adamski M."/>
            <person name="Calcino A."/>
            <person name="Cummins S.F."/>
            <person name="Goodstein D.M."/>
            <person name="Harris C."/>
            <person name="Jackson D.J."/>
            <person name="Leys S.P."/>
            <person name="Shu S."/>
            <person name="Woodcroft B.J."/>
            <person name="Vervoort M."/>
            <person name="Kosik K.S."/>
            <person name="Manning G."/>
            <person name="Degnan B.M."/>
            <person name="Rokhsar D.S."/>
        </authorList>
    </citation>
    <scope>NUCLEOTIDE SEQUENCE [LARGE SCALE GENOMIC DNA]</scope>
</reference>
<feature type="region of interest" description="Disordered" evidence="6">
    <location>
        <begin position="1"/>
        <end position="48"/>
    </location>
</feature>
<keyword evidence="5" id="KW-0175">Coiled coil</keyword>
<evidence type="ECO:0000256" key="5">
    <source>
        <dbReference type="SAM" id="Coils"/>
    </source>
</evidence>
<feature type="compositionally biased region" description="Polar residues" evidence="6">
    <location>
        <begin position="64"/>
        <end position="76"/>
    </location>
</feature>
<dbReference type="GeneID" id="109582468"/>
<keyword evidence="2 7" id="KW-0812">Transmembrane</keyword>
<feature type="region of interest" description="Disordered" evidence="6">
    <location>
        <begin position="64"/>
        <end position="107"/>
    </location>
</feature>
<dbReference type="Proteomes" id="UP000007879">
    <property type="component" value="Unassembled WGS sequence"/>
</dbReference>
<feature type="transmembrane region" description="Helical" evidence="7">
    <location>
        <begin position="232"/>
        <end position="254"/>
    </location>
</feature>
<dbReference type="KEGG" id="aqu:109582468"/>
<comment type="subcellular location">
    <subcellularLocation>
        <location evidence="1">Membrane</location>
    </subcellularLocation>
</comment>
<feature type="compositionally biased region" description="Basic residues" evidence="6">
    <location>
        <begin position="28"/>
        <end position="37"/>
    </location>
</feature>
<keyword evidence="3 7" id="KW-1133">Transmembrane helix</keyword>
<dbReference type="EnsemblMetazoa" id="XM_019997187.1">
    <property type="protein sequence ID" value="XP_019852746.1"/>
    <property type="gene ID" value="LOC109582468"/>
</dbReference>
<feature type="transmembrane region" description="Helical" evidence="7">
    <location>
        <begin position="201"/>
        <end position="220"/>
    </location>
</feature>
<dbReference type="Pfam" id="PF07738">
    <property type="entry name" value="Sad1_UNC"/>
    <property type="match status" value="1"/>
</dbReference>